<dbReference type="Gene3D" id="1.10.287.950">
    <property type="entry name" value="Methyl-accepting chemotaxis protein"/>
    <property type="match status" value="1"/>
</dbReference>
<evidence type="ECO:0000256" key="1">
    <source>
        <dbReference type="SAM" id="Phobius"/>
    </source>
</evidence>
<protein>
    <recommendedName>
        <fullName evidence="2">Mce/MlaD domain-containing protein</fullName>
    </recommendedName>
</protein>
<feature type="domain" description="Mce/MlaD" evidence="2">
    <location>
        <begin position="40"/>
        <end position="116"/>
    </location>
</feature>
<dbReference type="InterPro" id="IPR003399">
    <property type="entry name" value="Mce/MlaD"/>
</dbReference>
<keyword evidence="1" id="KW-0472">Membrane</keyword>
<name>S6B3W9_SULDS</name>
<dbReference type="KEGG" id="sdr:SCD_n01515"/>
<dbReference type="HOGENOM" id="CLU_013850_0_0_4"/>
<keyword evidence="4" id="KW-1185">Reference proteome</keyword>
<dbReference type="PANTHER" id="PTHR36698">
    <property type="entry name" value="BLL5892 PROTEIN"/>
    <property type="match status" value="1"/>
</dbReference>
<reference evidence="3 4" key="1">
    <citation type="journal article" date="2012" name="Appl. Environ. Microbiol.">
        <title>Draft genome sequence of a psychrotolerant sulfur-oxidizing bacterium, Sulfuricella denitrificans skB26, and proteomic insights into cold adaptation.</title>
        <authorList>
            <person name="Watanabe T."/>
            <person name="Kojima H."/>
            <person name="Fukui M."/>
        </authorList>
    </citation>
    <scope>NUCLEOTIDE SEQUENCE [LARGE SCALE GENOMIC DNA]</scope>
    <source>
        <strain evidence="4">skB26</strain>
    </source>
</reference>
<evidence type="ECO:0000313" key="4">
    <source>
        <dbReference type="Proteomes" id="UP000015559"/>
    </source>
</evidence>
<dbReference type="AlphaFoldDB" id="S6B3W9"/>
<dbReference type="eggNOG" id="COG1463">
    <property type="taxonomic scope" value="Bacteria"/>
</dbReference>
<dbReference type="Pfam" id="PF02470">
    <property type="entry name" value="MlaD"/>
    <property type="match status" value="1"/>
</dbReference>
<dbReference type="EMBL" id="AP013066">
    <property type="protein sequence ID" value="BAN35337.1"/>
    <property type="molecule type" value="Genomic_DNA"/>
</dbReference>
<keyword evidence="1" id="KW-0812">Transmembrane</keyword>
<evidence type="ECO:0000313" key="3">
    <source>
        <dbReference type="EMBL" id="BAN35337.1"/>
    </source>
</evidence>
<accession>S6B3W9</accession>
<gene>
    <name evidence="3" type="ORF">SCD_n01515</name>
</gene>
<dbReference type="OrthoDB" id="5294672at2"/>
<dbReference type="Proteomes" id="UP000015559">
    <property type="component" value="Chromosome"/>
</dbReference>
<organism evidence="3 4">
    <name type="scientific">Sulfuricella denitrificans (strain DSM 22764 / NBRC 105220 / skB26)</name>
    <dbReference type="NCBI Taxonomy" id="1163617"/>
    <lineage>
        <taxon>Bacteria</taxon>
        <taxon>Pseudomonadati</taxon>
        <taxon>Pseudomonadota</taxon>
        <taxon>Betaproteobacteria</taxon>
        <taxon>Nitrosomonadales</taxon>
        <taxon>Sulfuricellaceae</taxon>
        <taxon>Sulfuricella</taxon>
    </lineage>
</organism>
<sequence>MESKVNFTIVGLFTLTLVAALIAILLWLGTGGRYYKLYDTYYAYMNESVSGLNLNAPIKYRGVEVGNVRDITLDPSNSERVRLLLKIERGTPVKEDSVALLRTQGLTGIAYVELAGGSLRSPLLKAKHDEEYPEIHTGPSLMTRMDTALSTLLANVSRVSDNINAVLDEDNRRAFKHSLAQIDTVTRALAARPEAIEASVSNAAKTLEHSARASAELSSLIERAGRSAEAVERLANETSRTAAAVPGTLQSIQLLMVDLRELSASLRRVSDQLERSPNALLFGKPQPEPGPGE</sequence>
<evidence type="ECO:0000259" key="2">
    <source>
        <dbReference type="Pfam" id="PF02470"/>
    </source>
</evidence>
<dbReference type="RefSeq" id="WP_009205707.1">
    <property type="nucleotide sequence ID" value="NC_022357.1"/>
</dbReference>
<dbReference type="STRING" id="1163617.SCD_n01515"/>
<feature type="transmembrane region" description="Helical" evidence="1">
    <location>
        <begin position="6"/>
        <end position="28"/>
    </location>
</feature>
<proteinExistence type="predicted"/>
<dbReference type="PANTHER" id="PTHR36698:SF2">
    <property type="entry name" value="MCE_MLAD DOMAIN-CONTAINING PROTEIN"/>
    <property type="match status" value="1"/>
</dbReference>
<keyword evidence="1" id="KW-1133">Transmembrane helix</keyword>